<evidence type="ECO:0000313" key="12">
    <source>
        <dbReference type="Proteomes" id="UP001152795"/>
    </source>
</evidence>
<evidence type="ECO:0000256" key="3">
    <source>
        <dbReference type="ARBA" id="ARBA00023133"/>
    </source>
</evidence>
<dbReference type="AlphaFoldDB" id="A0A7D9LIS9"/>
<protein>
    <recommendedName>
        <fullName evidence="9">Delta-aminolevulinic acid dehydratase</fullName>
        <ecNumber evidence="9">4.2.1.24</ecNumber>
    </recommendedName>
</protein>
<comment type="similarity">
    <text evidence="2 10">Belongs to the ALAD family.</text>
</comment>
<dbReference type="Pfam" id="PF00490">
    <property type="entry name" value="ALAD"/>
    <property type="match status" value="1"/>
</dbReference>
<dbReference type="Proteomes" id="UP001152795">
    <property type="component" value="Unassembled WGS sequence"/>
</dbReference>
<evidence type="ECO:0000256" key="6">
    <source>
        <dbReference type="ARBA" id="ARBA00025628"/>
    </source>
</evidence>
<comment type="caution">
    <text evidence="11">The sequence shown here is derived from an EMBL/GenBank/DDBJ whole genome shotgun (WGS) entry which is preliminary data.</text>
</comment>
<dbReference type="EMBL" id="CACRXK020017475">
    <property type="protein sequence ID" value="CAB4031253.1"/>
    <property type="molecule type" value="Genomic_DNA"/>
</dbReference>
<dbReference type="GO" id="GO:0005829">
    <property type="term" value="C:cytosol"/>
    <property type="evidence" value="ECO:0007669"/>
    <property type="project" value="TreeGrafter"/>
</dbReference>
<dbReference type="EC" id="4.2.1.24" evidence="9"/>
<dbReference type="PRINTS" id="PR00144">
    <property type="entry name" value="DALDHYDRTASE"/>
</dbReference>
<dbReference type="Gene3D" id="3.20.20.70">
    <property type="entry name" value="Aldolase class I"/>
    <property type="match status" value="1"/>
</dbReference>
<accession>A0A7D9LIS9</accession>
<comment type="function">
    <text evidence="6">Catalyzes an early step in the biosynthesis of tetrapyrroles. Binds two molecules of 5-aminolevulinate per subunit, each at a distinct site, and catalyzes their condensation to form porphobilinogen.</text>
</comment>
<dbReference type="PROSITE" id="PS00169">
    <property type="entry name" value="D_ALA_DEHYDRATASE"/>
    <property type="match status" value="1"/>
</dbReference>
<gene>
    <name evidence="11" type="ORF">PACLA_8A079762</name>
</gene>
<keyword evidence="4 9" id="KW-0456">Lyase</keyword>
<comment type="catalytic activity">
    <reaction evidence="8 9">
        <text>2 5-aminolevulinate = porphobilinogen + 2 H2O + H(+)</text>
        <dbReference type="Rhea" id="RHEA:24064"/>
        <dbReference type="ChEBI" id="CHEBI:15377"/>
        <dbReference type="ChEBI" id="CHEBI:15378"/>
        <dbReference type="ChEBI" id="CHEBI:58126"/>
        <dbReference type="ChEBI" id="CHEBI:356416"/>
        <dbReference type="EC" id="4.2.1.24"/>
    </reaction>
</comment>
<keyword evidence="5 9" id="KW-0627">Porphyrin biosynthesis</keyword>
<dbReference type="PANTHER" id="PTHR11458">
    <property type="entry name" value="DELTA-AMINOLEVULINIC ACID DEHYDRATASE"/>
    <property type="match status" value="1"/>
</dbReference>
<dbReference type="UniPathway" id="UPA00251">
    <property type="reaction ID" value="UER00318"/>
</dbReference>
<evidence type="ECO:0000256" key="9">
    <source>
        <dbReference type="RuleBase" id="RU000515"/>
    </source>
</evidence>
<comment type="pathway">
    <text evidence="1">Porphyrin-containing compound metabolism; protoporphyrin-IX biosynthesis; coproporphyrinogen-III from 5-aminolevulinate: step 1/4.</text>
</comment>
<dbReference type="GO" id="GO:0006782">
    <property type="term" value="P:protoporphyrinogen IX biosynthetic process"/>
    <property type="evidence" value="ECO:0007669"/>
    <property type="project" value="UniProtKB-UniPathway"/>
</dbReference>
<name>A0A7D9LIS9_PARCT</name>
<evidence type="ECO:0000256" key="5">
    <source>
        <dbReference type="ARBA" id="ARBA00023244"/>
    </source>
</evidence>
<dbReference type="PANTHER" id="PTHR11458:SF0">
    <property type="entry name" value="DELTA-AMINOLEVULINIC ACID DEHYDRATASE"/>
    <property type="match status" value="1"/>
</dbReference>
<evidence type="ECO:0000256" key="2">
    <source>
        <dbReference type="ARBA" id="ARBA00008055"/>
    </source>
</evidence>
<dbReference type="InterPro" id="IPR030656">
    <property type="entry name" value="ALAD_AS"/>
</dbReference>
<keyword evidence="3" id="KW-0350">Heme biosynthesis</keyword>
<reference evidence="11" key="1">
    <citation type="submission" date="2020-04" db="EMBL/GenBank/DDBJ databases">
        <authorList>
            <person name="Alioto T."/>
            <person name="Alioto T."/>
            <person name="Gomez Garrido J."/>
        </authorList>
    </citation>
    <scope>NUCLEOTIDE SEQUENCE</scope>
    <source>
        <strain evidence="11">A484AB</strain>
    </source>
</reference>
<evidence type="ECO:0000256" key="7">
    <source>
        <dbReference type="ARBA" id="ARBA00025861"/>
    </source>
</evidence>
<evidence type="ECO:0000256" key="8">
    <source>
        <dbReference type="ARBA" id="ARBA00047651"/>
    </source>
</evidence>
<proteinExistence type="inferred from homology"/>
<evidence type="ECO:0000256" key="10">
    <source>
        <dbReference type="RuleBase" id="RU004161"/>
    </source>
</evidence>
<dbReference type="InterPro" id="IPR013785">
    <property type="entry name" value="Aldolase_TIM"/>
</dbReference>
<evidence type="ECO:0000256" key="4">
    <source>
        <dbReference type="ARBA" id="ARBA00023239"/>
    </source>
</evidence>
<dbReference type="SUPFAM" id="SSF51569">
    <property type="entry name" value="Aldolase"/>
    <property type="match status" value="1"/>
</dbReference>
<dbReference type="GO" id="GO:0004655">
    <property type="term" value="F:porphobilinogen synthase activity"/>
    <property type="evidence" value="ECO:0007669"/>
    <property type="project" value="UniProtKB-EC"/>
</dbReference>
<keyword evidence="12" id="KW-1185">Reference proteome</keyword>
<dbReference type="GO" id="GO:0008270">
    <property type="term" value="F:zinc ion binding"/>
    <property type="evidence" value="ECO:0007669"/>
    <property type="project" value="TreeGrafter"/>
</dbReference>
<comment type="subunit">
    <text evidence="7">Homooctamer; active form. Homohexamer; low activity form.</text>
</comment>
<evidence type="ECO:0000256" key="1">
    <source>
        <dbReference type="ARBA" id="ARBA00004694"/>
    </source>
</evidence>
<dbReference type="InterPro" id="IPR001731">
    <property type="entry name" value="ALAD"/>
</dbReference>
<organism evidence="11 12">
    <name type="scientific">Paramuricea clavata</name>
    <name type="common">Red gorgonian</name>
    <name type="synonym">Violescent sea-whip</name>
    <dbReference type="NCBI Taxonomy" id="317549"/>
    <lineage>
        <taxon>Eukaryota</taxon>
        <taxon>Metazoa</taxon>
        <taxon>Cnidaria</taxon>
        <taxon>Anthozoa</taxon>
        <taxon>Octocorallia</taxon>
        <taxon>Malacalcyonacea</taxon>
        <taxon>Plexauridae</taxon>
        <taxon>Paramuricea</taxon>
    </lineage>
</organism>
<evidence type="ECO:0000313" key="11">
    <source>
        <dbReference type="EMBL" id="CAB4031253.1"/>
    </source>
</evidence>
<dbReference type="SMART" id="SM01004">
    <property type="entry name" value="ALAD"/>
    <property type="match status" value="1"/>
</dbReference>
<dbReference type="OrthoDB" id="1530at2759"/>
<sequence>MGLAMRAVERDVNEGADMLMVKPGLPYLDVVRKTKDKFPNLPLAIYQVSGEYAMLYHGSEAGAFSLKDSVLETLQCMRRAGADLIITYFVPQLLDWWLADK</sequence>